<keyword evidence="2 3" id="KW-0067">ATP-binding</keyword>
<dbReference type="GO" id="GO:0005524">
    <property type="term" value="F:ATP binding"/>
    <property type="evidence" value="ECO:0007669"/>
    <property type="project" value="UniProtKB-KW"/>
</dbReference>
<dbReference type="FunFam" id="1.10.8.60:FF:000022">
    <property type="entry name" value="Fidgetin like 1"/>
    <property type="match status" value="1"/>
</dbReference>
<dbReference type="InterPro" id="IPR015415">
    <property type="entry name" value="Spast_Vps4_C"/>
</dbReference>
<comment type="caution">
    <text evidence="5">The sequence shown here is derived from an EMBL/GenBank/DDBJ whole genome shotgun (WGS) entry which is preliminary data.</text>
</comment>
<dbReference type="AlphaFoldDB" id="A0A8J8P482"/>
<dbReference type="SUPFAM" id="SSF52540">
    <property type="entry name" value="P-loop containing nucleoside triphosphate hydrolases"/>
    <property type="match status" value="1"/>
</dbReference>
<reference evidence="5" key="1">
    <citation type="submission" date="2019-06" db="EMBL/GenBank/DDBJ databases">
        <authorList>
            <person name="Zheng W."/>
        </authorList>
    </citation>
    <scope>NUCLEOTIDE SEQUENCE</scope>
    <source>
        <strain evidence="5">QDHG01</strain>
    </source>
</reference>
<sequence>MERKATIAKLDQKMAQVIMETILDRGPGVKWDDIEGLKDVKQALMENIIYPQLRPELFTGLRSPTKGILLYGPPGNGKTLLAKAVATECRSTFFSISASALVSKYMGESEKLMKTLFTLAAIQSPSIIFIDEVDSMLTKRNAEENEATRRLKTEFLIQLDGVGSSNTRILVIAATNRPYDLDEAALRRLTKRIYIGLPDAEARAGLMRKLMKQVDSKLSTYEFDQVVQWTEGYSSADLNSLCKEAAMEPIREIPPSKIMELRSPSSVRKVQVGDFQKVLQFIRPSVSKGTIQEYHNWHKSCGGPV</sequence>
<keyword evidence="1 3" id="KW-0547">Nucleotide-binding</keyword>
<dbReference type="PROSITE" id="PS00674">
    <property type="entry name" value="AAA"/>
    <property type="match status" value="1"/>
</dbReference>
<dbReference type="InterPro" id="IPR050304">
    <property type="entry name" value="MT-severing_AAA_ATPase"/>
</dbReference>
<dbReference type="OrthoDB" id="29072at2759"/>
<gene>
    <name evidence="5" type="ORF">FGO68_gene4006</name>
</gene>
<dbReference type="Gene3D" id="1.10.8.60">
    <property type="match status" value="1"/>
</dbReference>
<dbReference type="InterPro" id="IPR027417">
    <property type="entry name" value="P-loop_NTPase"/>
</dbReference>
<evidence type="ECO:0000256" key="1">
    <source>
        <dbReference type="ARBA" id="ARBA00022741"/>
    </source>
</evidence>
<keyword evidence="6" id="KW-1185">Reference proteome</keyword>
<evidence type="ECO:0000313" key="6">
    <source>
        <dbReference type="Proteomes" id="UP000785679"/>
    </source>
</evidence>
<dbReference type="Gene3D" id="3.40.50.300">
    <property type="entry name" value="P-loop containing nucleotide triphosphate hydrolases"/>
    <property type="match status" value="1"/>
</dbReference>
<comment type="similarity">
    <text evidence="3">Belongs to the AAA ATPase family.</text>
</comment>
<evidence type="ECO:0000313" key="5">
    <source>
        <dbReference type="EMBL" id="TNV85739.1"/>
    </source>
</evidence>
<dbReference type="PANTHER" id="PTHR23074">
    <property type="entry name" value="AAA DOMAIN-CONTAINING"/>
    <property type="match status" value="1"/>
</dbReference>
<dbReference type="Pfam" id="PF09336">
    <property type="entry name" value="Vps4_C"/>
    <property type="match status" value="1"/>
</dbReference>
<evidence type="ECO:0000256" key="2">
    <source>
        <dbReference type="ARBA" id="ARBA00022840"/>
    </source>
</evidence>
<dbReference type="Pfam" id="PF00004">
    <property type="entry name" value="AAA"/>
    <property type="match status" value="1"/>
</dbReference>
<name>A0A8J8P482_HALGN</name>
<evidence type="ECO:0000256" key="3">
    <source>
        <dbReference type="RuleBase" id="RU003651"/>
    </source>
</evidence>
<dbReference type="PANTHER" id="PTHR23074:SF83">
    <property type="entry name" value="VACUOLAR PROTEIN SORTING-ASSOCIATED PROTEIN 4A"/>
    <property type="match status" value="1"/>
</dbReference>
<dbReference type="EMBL" id="RRYP01001587">
    <property type="protein sequence ID" value="TNV85739.1"/>
    <property type="molecule type" value="Genomic_DNA"/>
</dbReference>
<dbReference type="CDD" id="cd19509">
    <property type="entry name" value="RecA-like_VPS4-like"/>
    <property type="match status" value="1"/>
</dbReference>
<dbReference type="InterPro" id="IPR003960">
    <property type="entry name" value="ATPase_AAA_CS"/>
</dbReference>
<organism evidence="5 6">
    <name type="scientific">Halteria grandinella</name>
    <dbReference type="NCBI Taxonomy" id="5974"/>
    <lineage>
        <taxon>Eukaryota</taxon>
        <taxon>Sar</taxon>
        <taxon>Alveolata</taxon>
        <taxon>Ciliophora</taxon>
        <taxon>Intramacronucleata</taxon>
        <taxon>Spirotrichea</taxon>
        <taxon>Stichotrichia</taxon>
        <taxon>Sporadotrichida</taxon>
        <taxon>Halteriidae</taxon>
        <taxon>Halteria</taxon>
    </lineage>
</organism>
<proteinExistence type="inferred from homology"/>
<dbReference type="InterPro" id="IPR041569">
    <property type="entry name" value="AAA_lid_3"/>
</dbReference>
<dbReference type="SMART" id="SM00382">
    <property type="entry name" value="AAA"/>
    <property type="match status" value="1"/>
</dbReference>
<evidence type="ECO:0000259" key="4">
    <source>
        <dbReference type="SMART" id="SM00382"/>
    </source>
</evidence>
<protein>
    <recommendedName>
        <fullName evidence="4">AAA+ ATPase domain-containing protein</fullName>
    </recommendedName>
</protein>
<dbReference type="FunFam" id="3.40.50.300:FF:000093">
    <property type="entry name" value="Fidgetin-like 1"/>
    <property type="match status" value="1"/>
</dbReference>
<dbReference type="Pfam" id="PF17862">
    <property type="entry name" value="AAA_lid_3"/>
    <property type="match status" value="1"/>
</dbReference>
<accession>A0A8J8P482</accession>
<dbReference type="InterPro" id="IPR003959">
    <property type="entry name" value="ATPase_AAA_core"/>
</dbReference>
<dbReference type="GO" id="GO:0016887">
    <property type="term" value="F:ATP hydrolysis activity"/>
    <property type="evidence" value="ECO:0007669"/>
    <property type="project" value="InterPro"/>
</dbReference>
<dbReference type="InterPro" id="IPR003593">
    <property type="entry name" value="AAA+_ATPase"/>
</dbReference>
<dbReference type="Proteomes" id="UP000785679">
    <property type="component" value="Unassembled WGS sequence"/>
</dbReference>
<feature type="domain" description="AAA+ ATPase" evidence="4">
    <location>
        <begin position="64"/>
        <end position="199"/>
    </location>
</feature>